<dbReference type="Proteomes" id="UP001153148">
    <property type="component" value="Unassembled WGS sequence"/>
</dbReference>
<sequence>MKAVGIKRDDAPGNEERRERLMKERGPNTIIQTGEPKKVSRPLHEFLSRCSPQSPFLSEDDIFDIIGFLCERKTINIIMAVDSSQIDELGPFT</sequence>
<protein>
    <submittedName>
        <fullName evidence="1">Uncharacterized protein</fullName>
    </submittedName>
</protein>
<dbReference type="EMBL" id="CAJPIN010000347">
    <property type="protein sequence ID" value="CAG2053385.1"/>
    <property type="molecule type" value="Genomic_DNA"/>
</dbReference>
<proteinExistence type="predicted"/>
<name>A0ABN7NK16_TIMPD</name>
<organism evidence="1 2">
    <name type="scientific">Timema podura</name>
    <name type="common">Walking stick</name>
    <dbReference type="NCBI Taxonomy" id="61482"/>
    <lineage>
        <taxon>Eukaryota</taxon>
        <taxon>Metazoa</taxon>
        <taxon>Ecdysozoa</taxon>
        <taxon>Arthropoda</taxon>
        <taxon>Hexapoda</taxon>
        <taxon>Insecta</taxon>
        <taxon>Pterygota</taxon>
        <taxon>Neoptera</taxon>
        <taxon>Polyneoptera</taxon>
        <taxon>Phasmatodea</taxon>
        <taxon>Timematodea</taxon>
        <taxon>Timematoidea</taxon>
        <taxon>Timematidae</taxon>
        <taxon>Timema</taxon>
    </lineage>
</organism>
<evidence type="ECO:0000313" key="2">
    <source>
        <dbReference type="Proteomes" id="UP001153148"/>
    </source>
</evidence>
<accession>A0ABN7NK16</accession>
<evidence type="ECO:0000313" key="1">
    <source>
        <dbReference type="EMBL" id="CAG2053385.1"/>
    </source>
</evidence>
<keyword evidence="2" id="KW-1185">Reference proteome</keyword>
<comment type="caution">
    <text evidence="1">The sequence shown here is derived from an EMBL/GenBank/DDBJ whole genome shotgun (WGS) entry which is preliminary data.</text>
</comment>
<reference evidence="1" key="1">
    <citation type="submission" date="2021-03" db="EMBL/GenBank/DDBJ databases">
        <authorList>
            <person name="Tran Van P."/>
        </authorList>
    </citation>
    <scope>NUCLEOTIDE SEQUENCE</scope>
</reference>
<gene>
    <name evidence="1" type="ORF">TPAB3V08_LOCUS442</name>
</gene>